<proteinExistence type="predicted"/>
<evidence type="ECO:0000313" key="6">
    <source>
        <dbReference type="EMBL" id="EHK53301.1"/>
    </source>
</evidence>
<dbReference type="SMART" id="SM00530">
    <property type="entry name" value="HTH_XRE"/>
    <property type="match status" value="1"/>
</dbReference>
<evidence type="ECO:0000256" key="2">
    <source>
        <dbReference type="ARBA" id="ARBA00023125"/>
    </source>
</evidence>
<dbReference type="InterPro" id="IPR010982">
    <property type="entry name" value="Lambda_DNA-bd_dom_sf"/>
</dbReference>
<dbReference type="PROSITE" id="PS50943">
    <property type="entry name" value="HTH_CROC1"/>
    <property type="match status" value="1"/>
</dbReference>
<dbReference type="GO" id="GO:0005829">
    <property type="term" value="C:cytosol"/>
    <property type="evidence" value="ECO:0007669"/>
    <property type="project" value="TreeGrafter"/>
</dbReference>
<evidence type="ECO:0000256" key="1">
    <source>
        <dbReference type="ARBA" id="ARBA00023015"/>
    </source>
</evidence>
<keyword evidence="2" id="KW-0238">DNA-binding</keyword>
<dbReference type="Proteomes" id="UP000003250">
    <property type="component" value="Unassembled WGS sequence"/>
</dbReference>
<sequence length="97" mass="10859">MDIRGRVGFNVQRLRREREISQEELSFLSGCTRAYLSGMEAGRRNATLITLAKIAKALDVDVTEFFVKPPKRGSAVKRRTAGAVPSGRARKVTRPRK</sequence>
<dbReference type="OrthoDB" id="9815697at2"/>
<dbReference type="AlphaFoldDB" id="H0I154"/>
<dbReference type="InterPro" id="IPR050807">
    <property type="entry name" value="TransReg_Diox_bact_type"/>
</dbReference>
<protein>
    <submittedName>
        <fullName evidence="6">XRE family transcriptional regulator</fullName>
    </submittedName>
</protein>
<dbReference type="PATRIC" id="fig|1107882.3.peg.5989"/>
<dbReference type="GO" id="GO:0003677">
    <property type="term" value="F:DNA binding"/>
    <property type="evidence" value="ECO:0007669"/>
    <property type="project" value="UniProtKB-KW"/>
</dbReference>
<organism evidence="6 7">
    <name type="scientific">Mesorhizobium alhagi CCNWXJ12-2</name>
    <dbReference type="NCBI Taxonomy" id="1107882"/>
    <lineage>
        <taxon>Bacteria</taxon>
        <taxon>Pseudomonadati</taxon>
        <taxon>Pseudomonadota</taxon>
        <taxon>Alphaproteobacteria</taxon>
        <taxon>Hyphomicrobiales</taxon>
        <taxon>Phyllobacteriaceae</taxon>
        <taxon>Allomesorhizobium</taxon>
    </lineage>
</organism>
<feature type="region of interest" description="Disordered" evidence="4">
    <location>
        <begin position="76"/>
        <end position="97"/>
    </location>
</feature>
<dbReference type="InterPro" id="IPR001387">
    <property type="entry name" value="Cro/C1-type_HTH"/>
</dbReference>
<evidence type="ECO:0000313" key="7">
    <source>
        <dbReference type="Proteomes" id="UP000003250"/>
    </source>
</evidence>
<keyword evidence="3" id="KW-0804">Transcription</keyword>
<accession>H0I154</accession>
<dbReference type="CDD" id="cd00093">
    <property type="entry name" value="HTH_XRE"/>
    <property type="match status" value="1"/>
</dbReference>
<evidence type="ECO:0000259" key="5">
    <source>
        <dbReference type="PROSITE" id="PS50943"/>
    </source>
</evidence>
<dbReference type="Gene3D" id="1.10.260.40">
    <property type="entry name" value="lambda repressor-like DNA-binding domains"/>
    <property type="match status" value="1"/>
</dbReference>
<feature type="domain" description="HTH cro/C1-type" evidence="5">
    <location>
        <begin position="11"/>
        <end position="65"/>
    </location>
</feature>
<reference evidence="6 7" key="1">
    <citation type="journal article" date="2012" name="J. Bacteriol.">
        <title>Draft Genome Sequence of Mesorhizobium alhagi CCNWXJ12-2T, a Novel Salt-Resistant Species Isolated from the Desert of Northwestern China.</title>
        <authorList>
            <person name="Zhou M."/>
            <person name="Chen W."/>
            <person name="Chen H."/>
            <person name="Wei G."/>
        </authorList>
    </citation>
    <scope>NUCLEOTIDE SEQUENCE [LARGE SCALE GENOMIC DNA]</scope>
    <source>
        <strain evidence="6 7">CCNWXJ12-2</strain>
    </source>
</reference>
<dbReference type="PANTHER" id="PTHR46797">
    <property type="entry name" value="HTH-TYPE TRANSCRIPTIONAL REGULATOR"/>
    <property type="match status" value="1"/>
</dbReference>
<feature type="compositionally biased region" description="Basic residues" evidence="4">
    <location>
        <begin position="88"/>
        <end position="97"/>
    </location>
</feature>
<dbReference type="GO" id="GO:0003700">
    <property type="term" value="F:DNA-binding transcription factor activity"/>
    <property type="evidence" value="ECO:0007669"/>
    <property type="project" value="TreeGrafter"/>
</dbReference>
<dbReference type="PANTHER" id="PTHR46797:SF23">
    <property type="entry name" value="HTH-TYPE TRANSCRIPTIONAL REGULATOR SUTR"/>
    <property type="match status" value="1"/>
</dbReference>
<keyword evidence="1" id="KW-0805">Transcription regulation</keyword>
<dbReference type="SUPFAM" id="SSF47413">
    <property type="entry name" value="lambda repressor-like DNA-binding domains"/>
    <property type="match status" value="1"/>
</dbReference>
<keyword evidence="7" id="KW-1185">Reference proteome</keyword>
<dbReference type="Pfam" id="PF01381">
    <property type="entry name" value="HTH_3"/>
    <property type="match status" value="1"/>
</dbReference>
<gene>
    <name evidence="6" type="ORF">MAXJ12_30957</name>
</gene>
<dbReference type="EMBL" id="AHAM01000277">
    <property type="protein sequence ID" value="EHK53301.1"/>
    <property type="molecule type" value="Genomic_DNA"/>
</dbReference>
<name>H0I154_9HYPH</name>
<evidence type="ECO:0000256" key="4">
    <source>
        <dbReference type="SAM" id="MobiDB-lite"/>
    </source>
</evidence>
<dbReference type="RefSeq" id="WP_008839761.1">
    <property type="nucleotide sequence ID" value="NZ_AHAM01000277.1"/>
</dbReference>
<evidence type="ECO:0000256" key="3">
    <source>
        <dbReference type="ARBA" id="ARBA00023163"/>
    </source>
</evidence>